<keyword evidence="1" id="KW-0812">Transmembrane</keyword>
<feature type="transmembrane region" description="Helical" evidence="1">
    <location>
        <begin position="169"/>
        <end position="190"/>
    </location>
</feature>
<proteinExistence type="predicted"/>
<keyword evidence="1" id="KW-1133">Transmembrane helix</keyword>
<accession>A0A8H3EM13</accession>
<evidence type="ECO:0000259" key="2">
    <source>
        <dbReference type="Pfam" id="PF01757"/>
    </source>
</evidence>
<name>A0A8H3EM13_9LECA</name>
<keyword evidence="4" id="KW-1185">Reference proteome</keyword>
<feature type="transmembrane region" description="Helical" evidence="1">
    <location>
        <begin position="362"/>
        <end position="381"/>
    </location>
</feature>
<feature type="transmembrane region" description="Helical" evidence="1">
    <location>
        <begin position="264"/>
        <end position="289"/>
    </location>
</feature>
<reference evidence="3" key="1">
    <citation type="submission" date="2021-03" db="EMBL/GenBank/DDBJ databases">
        <authorList>
            <person name="Tagirdzhanova G."/>
        </authorList>
    </citation>
    <scope>NUCLEOTIDE SEQUENCE</scope>
</reference>
<dbReference type="PANTHER" id="PTHR23028:SF125">
    <property type="entry name" value="ACYLTRANSFERASE"/>
    <property type="match status" value="1"/>
</dbReference>
<dbReference type="Pfam" id="PF01757">
    <property type="entry name" value="Acyl_transf_3"/>
    <property type="match status" value="1"/>
</dbReference>
<feature type="transmembrane region" description="Helical" evidence="1">
    <location>
        <begin position="119"/>
        <end position="138"/>
    </location>
</feature>
<dbReference type="InterPro" id="IPR002656">
    <property type="entry name" value="Acyl_transf_3_dom"/>
</dbReference>
<evidence type="ECO:0000256" key="1">
    <source>
        <dbReference type="SAM" id="Phobius"/>
    </source>
</evidence>
<evidence type="ECO:0000313" key="3">
    <source>
        <dbReference type="EMBL" id="CAF9906542.1"/>
    </source>
</evidence>
<dbReference type="Proteomes" id="UP000664169">
    <property type="component" value="Unassembled WGS sequence"/>
</dbReference>
<dbReference type="PANTHER" id="PTHR23028">
    <property type="entry name" value="ACETYLTRANSFERASE"/>
    <property type="match status" value="1"/>
</dbReference>
<feature type="transmembrane region" description="Helical" evidence="1">
    <location>
        <begin position="230"/>
        <end position="252"/>
    </location>
</feature>
<gene>
    <name evidence="3" type="ORF">GOMPHAMPRED_004775</name>
</gene>
<sequence>MAPQLGLLDQEDYRIGNGDLDDKDWKIESTTTTTTTTAQTGAIYGKYVKPLLPWSDLPAPKLRRTAYLDGLRGFAAFIVYWHHQNLWAHDTYELGKVLENSFGYQGKYYFACMHGFRTFFTGGHIAVSVFFIISGYVLSAKPLTLIQAGDTVKLGDNIASALFRRWLRLFLPLIATTFLWMTSWHLFGIWSPAVKAERTWWDELWKWYYEFKNFSFVFRTGGDPWLSYNFHLWSIPVEMKGSIAIYTALLALSRSGKNQRLLSWVALIIYFMWIADGWYGAMFIAGMLLSDLDLLAISGDLPSIITRFEPYKDIIYPVLFTIGIYLSGVPSHSLDVKDLAASPGWGPFMAWFKPQAVFDYKWFYLFWAAIFITVSIPRISALKAFFETRFCQYLGKISFALYLCHGPILWTLGDRLYAAAGFVKETHIQHIPNWVNKLPLSHAGPLGLEPAFLLPNLVILPVTFYIADLATRYIDEPSVRIAQWIYNKSLGRPPQLKV</sequence>
<comment type="caution">
    <text evidence="3">The sequence shown here is derived from an EMBL/GenBank/DDBJ whole genome shotgun (WGS) entry which is preliminary data.</text>
</comment>
<dbReference type="OrthoDB" id="5819582at2759"/>
<dbReference type="InterPro" id="IPR050879">
    <property type="entry name" value="Acyltransferase_3"/>
</dbReference>
<organism evidence="3 4">
    <name type="scientific">Gomphillus americanus</name>
    <dbReference type="NCBI Taxonomy" id="1940652"/>
    <lineage>
        <taxon>Eukaryota</taxon>
        <taxon>Fungi</taxon>
        <taxon>Dikarya</taxon>
        <taxon>Ascomycota</taxon>
        <taxon>Pezizomycotina</taxon>
        <taxon>Lecanoromycetes</taxon>
        <taxon>OSLEUM clade</taxon>
        <taxon>Ostropomycetidae</taxon>
        <taxon>Ostropales</taxon>
        <taxon>Graphidaceae</taxon>
        <taxon>Gomphilloideae</taxon>
        <taxon>Gomphillus</taxon>
    </lineage>
</organism>
<protein>
    <recommendedName>
        <fullName evidence="2">Acyltransferase 3 domain-containing protein</fullName>
    </recommendedName>
</protein>
<feature type="domain" description="Acyltransferase 3" evidence="2">
    <location>
        <begin position="66"/>
        <end position="419"/>
    </location>
</feature>
<dbReference type="EMBL" id="CAJPDQ010000003">
    <property type="protein sequence ID" value="CAF9906542.1"/>
    <property type="molecule type" value="Genomic_DNA"/>
</dbReference>
<dbReference type="AlphaFoldDB" id="A0A8H3EM13"/>
<evidence type="ECO:0000313" key="4">
    <source>
        <dbReference type="Proteomes" id="UP000664169"/>
    </source>
</evidence>
<keyword evidence="1" id="KW-0472">Membrane</keyword>
<dbReference type="GO" id="GO:0016747">
    <property type="term" value="F:acyltransferase activity, transferring groups other than amino-acyl groups"/>
    <property type="evidence" value="ECO:0007669"/>
    <property type="project" value="InterPro"/>
</dbReference>